<keyword evidence="2" id="KW-1185">Reference proteome</keyword>
<reference evidence="1 2" key="1">
    <citation type="submission" date="2019-09" db="EMBL/GenBank/DDBJ databases">
        <title>Genome Sequence of Larkinella sp MA1.</title>
        <authorList>
            <person name="Srinivasan S."/>
        </authorList>
    </citation>
    <scope>NUCLEOTIDE SEQUENCE [LARGE SCALE GENOMIC DNA]</scope>
    <source>
        <strain evidence="1 2">MA1</strain>
    </source>
</reference>
<evidence type="ECO:0000313" key="1">
    <source>
        <dbReference type="EMBL" id="KAA9349990.1"/>
    </source>
</evidence>
<evidence type="ECO:0000313" key="2">
    <source>
        <dbReference type="Proteomes" id="UP000326344"/>
    </source>
</evidence>
<dbReference type="EMBL" id="VTWS01000005">
    <property type="protein sequence ID" value="KAA9349990.1"/>
    <property type="molecule type" value="Genomic_DNA"/>
</dbReference>
<sequence>MTARLERLEKGVMEQLASNLMNVSNRNPTEVNQMIQRIADIVQNATGVRLTWELPSSDKPTQQEQLDQLAALYLGA</sequence>
<accession>A0A5N1JH99</accession>
<organism evidence="1 2">
    <name type="scientific">Larkinella humicola</name>
    <dbReference type="NCBI Taxonomy" id="2607654"/>
    <lineage>
        <taxon>Bacteria</taxon>
        <taxon>Pseudomonadati</taxon>
        <taxon>Bacteroidota</taxon>
        <taxon>Cytophagia</taxon>
        <taxon>Cytophagales</taxon>
        <taxon>Spirosomataceae</taxon>
        <taxon>Larkinella</taxon>
    </lineage>
</organism>
<dbReference type="AlphaFoldDB" id="A0A5N1JH99"/>
<protein>
    <submittedName>
        <fullName evidence="1">Uncharacterized protein</fullName>
    </submittedName>
</protein>
<name>A0A5N1JH99_9BACT</name>
<proteinExistence type="predicted"/>
<comment type="caution">
    <text evidence="1">The sequence shown here is derived from an EMBL/GenBank/DDBJ whole genome shotgun (WGS) entry which is preliminary data.</text>
</comment>
<dbReference type="Proteomes" id="UP000326344">
    <property type="component" value="Unassembled WGS sequence"/>
</dbReference>
<gene>
    <name evidence="1" type="ORF">F0P93_21385</name>
</gene>
<dbReference type="RefSeq" id="WP_150879709.1">
    <property type="nucleotide sequence ID" value="NZ_VTWS01000005.1"/>
</dbReference>